<gene>
    <name evidence="4" type="ORF">ACIB24_09815</name>
</gene>
<dbReference type="InterPro" id="IPR009057">
    <property type="entry name" value="Homeodomain-like_sf"/>
</dbReference>
<proteinExistence type="predicted"/>
<protein>
    <submittedName>
        <fullName evidence="4">TetR/AcrR family transcriptional regulator</fullName>
    </submittedName>
</protein>
<dbReference type="PANTHER" id="PTHR30055:SF174">
    <property type="entry name" value="TRANSCRIPTIONAL REGULATORY PROTEIN (PROBABLY TETR-FAMILY)-RELATED"/>
    <property type="match status" value="1"/>
</dbReference>
<evidence type="ECO:0000313" key="5">
    <source>
        <dbReference type="Proteomes" id="UP001612915"/>
    </source>
</evidence>
<dbReference type="EMBL" id="JBITLV010000003">
    <property type="protein sequence ID" value="MFI7587357.1"/>
    <property type="molecule type" value="Genomic_DNA"/>
</dbReference>
<keyword evidence="5" id="KW-1185">Reference proteome</keyword>
<name>A0ABW8AP11_9ACTN</name>
<evidence type="ECO:0000259" key="3">
    <source>
        <dbReference type="PROSITE" id="PS50977"/>
    </source>
</evidence>
<evidence type="ECO:0000313" key="4">
    <source>
        <dbReference type="EMBL" id="MFI7587357.1"/>
    </source>
</evidence>
<dbReference type="PANTHER" id="PTHR30055">
    <property type="entry name" value="HTH-TYPE TRANSCRIPTIONAL REGULATOR RUTR"/>
    <property type="match status" value="1"/>
</dbReference>
<dbReference type="InterPro" id="IPR050109">
    <property type="entry name" value="HTH-type_TetR-like_transc_reg"/>
</dbReference>
<evidence type="ECO:0000256" key="2">
    <source>
        <dbReference type="PROSITE-ProRule" id="PRU00335"/>
    </source>
</evidence>
<dbReference type="InterPro" id="IPR001647">
    <property type="entry name" value="HTH_TetR"/>
</dbReference>
<dbReference type="RefSeq" id="WP_398278897.1">
    <property type="nucleotide sequence ID" value="NZ_JBITLV010000003.1"/>
</dbReference>
<organism evidence="4 5">
    <name type="scientific">Spongisporangium articulatum</name>
    <dbReference type="NCBI Taxonomy" id="3362603"/>
    <lineage>
        <taxon>Bacteria</taxon>
        <taxon>Bacillati</taxon>
        <taxon>Actinomycetota</taxon>
        <taxon>Actinomycetes</taxon>
        <taxon>Kineosporiales</taxon>
        <taxon>Kineosporiaceae</taxon>
        <taxon>Spongisporangium</taxon>
    </lineage>
</organism>
<feature type="domain" description="HTH tetR-type" evidence="3">
    <location>
        <begin position="10"/>
        <end position="70"/>
    </location>
</feature>
<dbReference type="PRINTS" id="PR00455">
    <property type="entry name" value="HTHTETR"/>
</dbReference>
<comment type="caution">
    <text evidence="4">The sequence shown here is derived from an EMBL/GenBank/DDBJ whole genome shotgun (WGS) entry which is preliminary data.</text>
</comment>
<dbReference type="PROSITE" id="PS50977">
    <property type="entry name" value="HTH_TETR_2"/>
    <property type="match status" value="1"/>
</dbReference>
<dbReference type="Gene3D" id="1.10.357.10">
    <property type="entry name" value="Tetracycline Repressor, domain 2"/>
    <property type="match status" value="1"/>
</dbReference>
<keyword evidence="1 2" id="KW-0238">DNA-binding</keyword>
<dbReference type="Pfam" id="PF00440">
    <property type="entry name" value="TetR_N"/>
    <property type="match status" value="1"/>
</dbReference>
<feature type="DNA-binding region" description="H-T-H motif" evidence="2">
    <location>
        <begin position="33"/>
        <end position="52"/>
    </location>
</feature>
<reference evidence="4 5" key="1">
    <citation type="submission" date="2024-10" db="EMBL/GenBank/DDBJ databases">
        <title>The Natural Products Discovery Center: Release of the First 8490 Sequenced Strains for Exploring Actinobacteria Biosynthetic Diversity.</title>
        <authorList>
            <person name="Kalkreuter E."/>
            <person name="Kautsar S.A."/>
            <person name="Yang D."/>
            <person name="Bader C.D."/>
            <person name="Teijaro C.N."/>
            <person name="Fluegel L."/>
            <person name="Davis C.M."/>
            <person name="Simpson J.R."/>
            <person name="Lauterbach L."/>
            <person name="Steele A.D."/>
            <person name="Gui C."/>
            <person name="Meng S."/>
            <person name="Li G."/>
            <person name="Viehrig K."/>
            <person name="Ye F."/>
            <person name="Su P."/>
            <person name="Kiefer A.F."/>
            <person name="Nichols A."/>
            <person name="Cepeda A.J."/>
            <person name="Yan W."/>
            <person name="Fan B."/>
            <person name="Jiang Y."/>
            <person name="Adhikari A."/>
            <person name="Zheng C.-J."/>
            <person name="Schuster L."/>
            <person name="Cowan T.M."/>
            <person name="Smanski M.J."/>
            <person name="Chevrette M.G."/>
            <person name="De Carvalho L.P.S."/>
            <person name="Shen B."/>
        </authorList>
    </citation>
    <scope>NUCLEOTIDE SEQUENCE [LARGE SCALE GENOMIC DNA]</scope>
    <source>
        <strain evidence="4 5">NPDC049639</strain>
    </source>
</reference>
<evidence type="ECO:0000256" key="1">
    <source>
        <dbReference type="ARBA" id="ARBA00023125"/>
    </source>
</evidence>
<dbReference type="Proteomes" id="UP001612915">
    <property type="component" value="Unassembled WGS sequence"/>
</dbReference>
<accession>A0ABW8AP11</accession>
<sequence length="215" mass="23815">MTTRTRLTPGERRAQLLDLGAQLFAEQPYDQVRIERVAELAGVSRGLLYHYFPTKRAFFVELLRRESERITERTAPDPDLPPLDQLRHGIDGFLANCRGRMHGAQAVFRGTASADPDVQAIIDRGSAEQTRRILAAVSPGEEPHPLLGITVRSWLLFLRSACFEWLENGSSADQEEVRELAVGALVGAFLALPRYARPALVDELTLSGPPGSRTT</sequence>
<dbReference type="SUPFAM" id="SSF46689">
    <property type="entry name" value="Homeodomain-like"/>
    <property type="match status" value="1"/>
</dbReference>